<keyword evidence="3 6" id="KW-0812">Transmembrane</keyword>
<evidence type="ECO:0000256" key="4">
    <source>
        <dbReference type="ARBA" id="ARBA00022989"/>
    </source>
</evidence>
<organism evidence="8 9">
    <name type="scientific">Imshaugia aleurites</name>
    <dbReference type="NCBI Taxonomy" id="172621"/>
    <lineage>
        <taxon>Eukaryota</taxon>
        <taxon>Fungi</taxon>
        <taxon>Dikarya</taxon>
        <taxon>Ascomycota</taxon>
        <taxon>Pezizomycotina</taxon>
        <taxon>Lecanoromycetes</taxon>
        <taxon>OSLEUM clade</taxon>
        <taxon>Lecanoromycetidae</taxon>
        <taxon>Lecanorales</taxon>
        <taxon>Lecanorineae</taxon>
        <taxon>Parmeliaceae</taxon>
        <taxon>Imshaugia</taxon>
    </lineage>
</organism>
<dbReference type="GO" id="GO:0022857">
    <property type="term" value="F:transmembrane transporter activity"/>
    <property type="evidence" value="ECO:0007669"/>
    <property type="project" value="InterPro"/>
</dbReference>
<evidence type="ECO:0000313" key="8">
    <source>
        <dbReference type="EMBL" id="CAF9921286.1"/>
    </source>
</evidence>
<proteinExistence type="inferred from homology"/>
<evidence type="ECO:0000256" key="6">
    <source>
        <dbReference type="SAM" id="Phobius"/>
    </source>
</evidence>
<dbReference type="PROSITE" id="PS50850">
    <property type="entry name" value="MFS"/>
    <property type="match status" value="1"/>
</dbReference>
<feature type="transmembrane region" description="Helical" evidence="6">
    <location>
        <begin position="136"/>
        <end position="154"/>
    </location>
</feature>
<dbReference type="EMBL" id="CAJPDT010000027">
    <property type="protein sequence ID" value="CAF9921286.1"/>
    <property type="molecule type" value="Genomic_DNA"/>
</dbReference>
<feature type="transmembrane region" description="Helical" evidence="6">
    <location>
        <begin position="482"/>
        <end position="503"/>
    </location>
</feature>
<feature type="transmembrane region" description="Helical" evidence="6">
    <location>
        <begin position="448"/>
        <end position="470"/>
    </location>
</feature>
<evidence type="ECO:0000313" key="9">
    <source>
        <dbReference type="Proteomes" id="UP000664534"/>
    </source>
</evidence>
<feature type="transmembrane region" description="Helical" evidence="6">
    <location>
        <begin position="387"/>
        <end position="407"/>
    </location>
</feature>
<keyword evidence="9" id="KW-1185">Reference proteome</keyword>
<dbReference type="OrthoDB" id="5403280at2759"/>
<gene>
    <name evidence="8" type="ORF">IMSHALPRED_005134</name>
</gene>
<dbReference type="Gene3D" id="1.20.1250.20">
    <property type="entry name" value="MFS general substrate transporter like domains"/>
    <property type="match status" value="1"/>
</dbReference>
<dbReference type="FunFam" id="1.20.1250.20:FF:000082">
    <property type="entry name" value="MFS multidrug transporter, putative"/>
    <property type="match status" value="1"/>
</dbReference>
<dbReference type="Proteomes" id="UP000664534">
    <property type="component" value="Unassembled WGS sequence"/>
</dbReference>
<accession>A0A8H3FAW9</accession>
<feature type="transmembrane region" description="Helical" evidence="6">
    <location>
        <begin position="413"/>
        <end position="441"/>
    </location>
</feature>
<comment type="subcellular location">
    <subcellularLocation>
        <location evidence="1">Membrane</location>
        <topology evidence="1">Multi-pass membrane protein</topology>
    </subcellularLocation>
</comment>
<evidence type="ECO:0000259" key="7">
    <source>
        <dbReference type="PROSITE" id="PS50850"/>
    </source>
</evidence>
<evidence type="ECO:0000256" key="5">
    <source>
        <dbReference type="ARBA" id="ARBA00023136"/>
    </source>
</evidence>
<dbReference type="PANTHER" id="PTHR23502">
    <property type="entry name" value="MAJOR FACILITATOR SUPERFAMILY"/>
    <property type="match status" value="1"/>
</dbReference>
<dbReference type="InterPro" id="IPR020846">
    <property type="entry name" value="MFS_dom"/>
</dbReference>
<feature type="transmembrane region" description="Helical" evidence="6">
    <location>
        <begin position="344"/>
        <end position="366"/>
    </location>
</feature>
<dbReference type="InterPro" id="IPR011701">
    <property type="entry name" value="MFS"/>
</dbReference>
<feature type="transmembrane region" description="Helical" evidence="6">
    <location>
        <begin position="304"/>
        <end position="324"/>
    </location>
</feature>
<dbReference type="Pfam" id="PF07690">
    <property type="entry name" value="MFS_1"/>
    <property type="match status" value="1"/>
</dbReference>
<evidence type="ECO:0000256" key="1">
    <source>
        <dbReference type="ARBA" id="ARBA00004141"/>
    </source>
</evidence>
<name>A0A8H3FAW9_9LECA</name>
<reference evidence="8" key="1">
    <citation type="submission" date="2021-03" db="EMBL/GenBank/DDBJ databases">
        <authorList>
            <person name="Tagirdzhanova G."/>
        </authorList>
    </citation>
    <scope>NUCLEOTIDE SEQUENCE</scope>
</reference>
<comment type="caution">
    <text evidence="8">The sequence shown here is derived from an EMBL/GenBank/DDBJ whole genome shotgun (WGS) entry which is preliminary data.</text>
</comment>
<evidence type="ECO:0000256" key="2">
    <source>
        <dbReference type="ARBA" id="ARBA00008335"/>
    </source>
</evidence>
<keyword evidence="5 6" id="KW-0472">Membrane</keyword>
<sequence length="521" mass="56881">MDPTTPTYDIPPLFLIAEMVSIAPLEASTGTNELDSIYIESPHPRADVIIVDWDDNDPSNPLNWPVTQKWLITLAACYVCFIVGTNSTAIASASVQVTERFSVSDRAFPNDYWLVASWSGGAAFAPLVALPLMEHYGLRLSFLVYYGLFMLSIIPQALSRNFATLIVARVFAGGLGGIVQNSVECVIADTWKDAKAQSLPISLFILVFVASFTAGPIIGAFIASRLYWRWIYYIQLAIYGASFPLLFVTMKETRGHVILSRRARQLSKVTGHIYHARGAVTSISPSALLSQAILRPTRLLCTEAVVFFFTIWSAFALGLVFLSTQSVPQIFSTNYDFSPSQSGYVQGALLIGEIIGFLACLAQNAYSQRSARRNQINPGSPIPEAHLALSIPGSFFGLAGGLCWYAWTSQHPSLPWIMPAIGLGLIGFGIVTVVQAVVMYLTDSYVQYAASAIAAEAFGENLVAAFLPLAAKKMYTNIGFQWASMLLGFAALLLTMAPIVLTWKGQSIRLKSKFMSQAKRD</sequence>
<comment type="similarity">
    <text evidence="2">Belongs to the major facilitator superfamily.</text>
</comment>
<protein>
    <recommendedName>
        <fullName evidence="7">Major facilitator superfamily (MFS) profile domain-containing protein</fullName>
    </recommendedName>
</protein>
<dbReference type="InterPro" id="IPR036259">
    <property type="entry name" value="MFS_trans_sf"/>
</dbReference>
<dbReference type="PANTHER" id="PTHR23502:SF52">
    <property type="entry name" value="MULTIDRUG TRANSPORTER, PUTATIVE (AFU_ORTHOLOGUE AFUA_2G17730)-RELATED"/>
    <property type="match status" value="1"/>
</dbReference>
<feature type="transmembrane region" description="Helical" evidence="6">
    <location>
        <begin position="70"/>
        <end position="91"/>
    </location>
</feature>
<dbReference type="GO" id="GO:0005886">
    <property type="term" value="C:plasma membrane"/>
    <property type="evidence" value="ECO:0007669"/>
    <property type="project" value="TreeGrafter"/>
</dbReference>
<keyword evidence="4 6" id="KW-1133">Transmembrane helix</keyword>
<feature type="transmembrane region" description="Helical" evidence="6">
    <location>
        <begin position="112"/>
        <end position="130"/>
    </location>
</feature>
<evidence type="ECO:0000256" key="3">
    <source>
        <dbReference type="ARBA" id="ARBA00022692"/>
    </source>
</evidence>
<feature type="transmembrane region" description="Helical" evidence="6">
    <location>
        <begin position="230"/>
        <end position="248"/>
    </location>
</feature>
<feature type="domain" description="Major facilitator superfamily (MFS) profile" evidence="7">
    <location>
        <begin position="72"/>
        <end position="506"/>
    </location>
</feature>
<feature type="transmembrane region" description="Helical" evidence="6">
    <location>
        <begin position="201"/>
        <end position="224"/>
    </location>
</feature>
<dbReference type="SUPFAM" id="SSF103473">
    <property type="entry name" value="MFS general substrate transporter"/>
    <property type="match status" value="1"/>
</dbReference>
<dbReference type="AlphaFoldDB" id="A0A8H3FAW9"/>